<protein>
    <submittedName>
        <fullName evidence="1">Uncharacterized protein</fullName>
    </submittedName>
</protein>
<evidence type="ECO:0000313" key="2">
    <source>
        <dbReference type="Proteomes" id="UP000265600"/>
    </source>
</evidence>
<dbReference type="Proteomes" id="UP000265600">
    <property type="component" value="Unassembled WGS sequence"/>
</dbReference>
<proteinExistence type="predicted"/>
<dbReference type="Pfam" id="PF04339">
    <property type="entry name" value="FemAB_like"/>
    <property type="match status" value="1"/>
</dbReference>
<reference evidence="2" key="1">
    <citation type="submission" date="2018-02" db="EMBL/GenBank/DDBJ databases">
        <authorList>
            <person name="Handem S."/>
        </authorList>
    </citation>
    <scope>NUCLEOTIDE SEQUENCE [LARGE SCALE GENOMIC DNA]</scope>
    <source>
        <strain evidence="2">Spain3473</strain>
    </source>
</reference>
<evidence type="ECO:0000313" key="1">
    <source>
        <dbReference type="EMBL" id="RJP10696.1"/>
    </source>
</evidence>
<dbReference type="SUPFAM" id="SSF55729">
    <property type="entry name" value="Acyl-CoA N-acyltransferases (Nat)"/>
    <property type="match status" value="1"/>
</dbReference>
<sequence>MKGSFIMLTHRIMTFSEAKREFSEQWDDLVSLNEIDSIYSSFQWVEATSQSDKVEQNVLVVFQESLLVGGLLFDVVEEKFPDHYKIDSFLNGYNPFFSDSPNFNIPSTGNPSIAICNRGAKSCDIRFDKDLTVNQKNTVARYIVKVLKEYSEELKCPFLSFLYMPSSMNNNFLYNILDSEGFCKFLVGASYSIPINFRNIDEYLERFTSKRRNSIRYEIKKAVSSGVNYEYVPLSGNERKLAKTVLFNFLKYEYPNYNIDRYTERLSYISGSFENDAYICRMRVGGKIIGEVLLLSYKNNLIARVVGIEPGYEKLFPYFNLVYYNLIEHSLEKGYEKVIFGDGLDATKMSRGCLQDKLYMYVYTENNLQENFDLINRFVESQEVFQN</sequence>
<dbReference type="AlphaFoldDB" id="A0A3A4MXT4"/>
<accession>A0A3A4MXT4</accession>
<comment type="caution">
    <text evidence="1">The sequence shown here is derived from an EMBL/GenBank/DDBJ whole genome shotgun (WGS) entry which is preliminary data.</text>
</comment>
<gene>
    <name evidence="1" type="ORF">C5O69_07700</name>
</gene>
<dbReference type="InterPro" id="IPR016181">
    <property type="entry name" value="Acyl_CoA_acyltransferase"/>
</dbReference>
<organism evidence="1 2">
    <name type="scientific">Streptococcus pseudopneumoniae</name>
    <dbReference type="NCBI Taxonomy" id="257758"/>
    <lineage>
        <taxon>Bacteria</taxon>
        <taxon>Bacillati</taxon>
        <taxon>Bacillota</taxon>
        <taxon>Bacilli</taxon>
        <taxon>Lactobacillales</taxon>
        <taxon>Streptococcaceae</taxon>
        <taxon>Streptococcus</taxon>
    </lineage>
</organism>
<name>A0A3A4MXT4_9STRE</name>
<dbReference type="InterPro" id="IPR007434">
    <property type="entry name" value="FemAB-like"/>
</dbReference>
<dbReference type="Gene3D" id="3.40.630.30">
    <property type="match status" value="1"/>
</dbReference>
<dbReference type="EMBL" id="PTTJ01000100">
    <property type="protein sequence ID" value="RJP10696.1"/>
    <property type="molecule type" value="Genomic_DNA"/>
</dbReference>